<organism evidence="1 2">
    <name type="scientific">Romanomermis culicivorax</name>
    <name type="common">Nematode worm</name>
    <dbReference type="NCBI Taxonomy" id="13658"/>
    <lineage>
        <taxon>Eukaryota</taxon>
        <taxon>Metazoa</taxon>
        <taxon>Ecdysozoa</taxon>
        <taxon>Nematoda</taxon>
        <taxon>Enoplea</taxon>
        <taxon>Dorylaimia</taxon>
        <taxon>Mermithida</taxon>
        <taxon>Mermithoidea</taxon>
        <taxon>Mermithidae</taxon>
        <taxon>Romanomermis</taxon>
    </lineage>
</organism>
<sequence>MQIRKTRAFGPGLSLQQRLIEIKLLQLGVYRAYEPFALLGSFAVMGRTRLWAIPIRKRSSMAEERFRDIIFNKKKMSSIAEGGKLF</sequence>
<reference evidence="2" key="1">
    <citation type="submission" date="2022-11" db="UniProtKB">
        <authorList>
            <consortium name="WormBaseParasite"/>
        </authorList>
    </citation>
    <scope>IDENTIFICATION</scope>
</reference>
<evidence type="ECO:0000313" key="1">
    <source>
        <dbReference type="Proteomes" id="UP000887565"/>
    </source>
</evidence>
<dbReference type="AlphaFoldDB" id="A0A915JE99"/>
<accession>A0A915JE99</accession>
<protein>
    <submittedName>
        <fullName evidence="2">Uncharacterized protein</fullName>
    </submittedName>
</protein>
<dbReference type="Proteomes" id="UP000887565">
    <property type="component" value="Unplaced"/>
</dbReference>
<evidence type="ECO:0000313" key="2">
    <source>
        <dbReference type="WBParaSite" id="nRc.2.0.1.t24811-RA"/>
    </source>
</evidence>
<dbReference type="WBParaSite" id="nRc.2.0.1.t24811-RA">
    <property type="protein sequence ID" value="nRc.2.0.1.t24811-RA"/>
    <property type="gene ID" value="nRc.2.0.1.g24811"/>
</dbReference>
<name>A0A915JE99_ROMCU</name>
<keyword evidence="1" id="KW-1185">Reference proteome</keyword>
<proteinExistence type="predicted"/>